<organism evidence="2 3">
    <name type="scientific">Boletus edulis BED1</name>
    <dbReference type="NCBI Taxonomy" id="1328754"/>
    <lineage>
        <taxon>Eukaryota</taxon>
        <taxon>Fungi</taxon>
        <taxon>Dikarya</taxon>
        <taxon>Basidiomycota</taxon>
        <taxon>Agaricomycotina</taxon>
        <taxon>Agaricomycetes</taxon>
        <taxon>Agaricomycetidae</taxon>
        <taxon>Boletales</taxon>
        <taxon>Boletineae</taxon>
        <taxon>Boletaceae</taxon>
        <taxon>Boletoideae</taxon>
        <taxon>Boletus</taxon>
    </lineage>
</organism>
<evidence type="ECO:0000313" key="3">
    <source>
        <dbReference type="Proteomes" id="UP001194468"/>
    </source>
</evidence>
<gene>
    <name evidence="2" type="ORF">L210DRAFT_989705</name>
</gene>
<feature type="region of interest" description="Disordered" evidence="1">
    <location>
        <begin position="168"/>
        <end position="199"/>
    </location>
</feature>
<keyword evidence="3" id="KW-1185">Reference proteome</keyword>
<dbReference type="AlphaFoldDB" id="A0AAD4BCM0"/>
<reference evidence="2" key="1">
    <citation type="submission" date="2019-10" db="EMBL/GenBank/DDBJ databases">
        <authorList>
            <consortium name="DOE Joint Genome Institute"/>
            <person name="Kuo A."/>
            <person name="Miyauchi S."/>
            <person name="Kiss E."/>
            <person name="Drula E."/>
            <person name="Kohler A."/>
            <person name="Sanchez-Garcia M."/>
            <person name="Andreopoulos B."/>
            <person name="Barry K.W."/>
            <person name="Bonito G."/>
            <person name="Buee M."/>
            <person name="Carver A."/>
            <person name="Chen C."/>
            <person name="Cichocki N."/>
            <person name="Clum A."/>
            <person name="Culley D."/>
            <person name="Crous P.W."/>
            <person name="Fauchery L."/>
            <person name="Girlanda M."/>
            <person name="Hayes R."/>
            <person name="Keri Z."/>
            <person name="LaButti K."/>
            <person name="Lipzen A."/>
            <person name="Lombard V."/>
            <person name="Magnuson J."/>
            <person name="Maillard F."/>
            <person name="Morin E."/>
            <person name="Murat C."/>
            <person name="Nolan M."/>
            <person name="Ohm R."/>
            <person name="Pangilinan J."/>
            <person name="Pereira M."/>
            <person name="Perotto S."/>
            <person name="Peter M."/>
            <person name="Riley R."/>
            <person name="Sitrit Y."/>
            <person name="Stielow B."/>
            <person name="Szollosi G."/>
            <person name="Zifcakova L."/>
            <person name="Stursova M."/>
            <person name="Spatafora J.W."/>
            <person name="Tedersoo L."/>
            <person name="Vaario L.-M."/>
            <person name="Yamada A."/>
            <person name="Yan M."/>
            <person name="Wang P."/>
            <person name="Xu J."/>
            <person name="Bruns T."/>
            <person name="Baldrian P."/>
            <person name="Vilgalys R."/>
            <person name="Henrissat B."/>
            <person name="Grigoriev I.V."/>
            <person name="Hibbett D."/>
            <person name="Nagy L.G."/>
            <person name="Martin F.M."/>
        </authorList>
    </citation>
    <scope>NUCLEOTIDE SEQUENCE</scope>
    <source>
        <strain evidence="2">BED1</strain>
    </source>
</reference>
<feature type="non-terminal residue" evidence="2">
    <location>
        <position position="1"/>
    </location>
</feature>
<evidence type="ECO:0000313" key="2">
    <source>
        <dbReference type="EMBL" id="KAF8417894.1"/>
    </source>
</evidence>
<proteinExistence type="predicted"/>
<feature type="region of interest" description="Disordered" evidence="1">
    <location>
        <begin position="82"/>
        <end position="124"/>
    </location>
</feature>
<reference evidence="2" key="2">
    <citation type="journal article" date="2020" name="Nat. Commun.">
        <title>Large-scale genome sequencing of mycorrhizal fungi provides insights into the early evolution of symbiotic traits.</title>
        <authorList>
            <person name="Miyauchi S."/>
            <person name="Kiss E."/>
            <person name="Kuo A."/>
            <person name="Drula E."/>
            <person name="Kohler A."/>
            <person name="Sanchez-Garcia M."/>
            <person name="Morin E."/>
            <person name="Andreopoulos B."/>
            <person name="Barry K.W."/>
            <person name="Bonito G."/>
            <person name="Buee M."/>
            <person name="Carver A."/>
            <person name="Chen C."/>
            <person name="Cichocki N."/>
            <person name="Clum A."/>
            <person name="Culley D."/>
            <person name="Crous P.W."/>
            <person name="Fauchery L."/>
            <person name="Girlanda M."/>
            <person name="Hayes R.D."/>
            <person name="Keri Z."/>
            <person name="LaButti K."/>
            <person name="Lipzen A."/>
            <person name="Lombard V."/>
            <person name="Magnuson J."/>
            <person name="Maillard F."/>
            <person name="Murat C."/>
            <person name="Nolan M."/>
            <person name="Ohm R.A."/>
            <person name="Pangilinan J."/>
            <person name="Pereira M.F."/>
            <person name="Perotto S."/>
            <person name="Peter M."/>
            <person name="Pfister S."/>
            <person name="Riley R."/>
            <person name="Sitrit Y."/>
            <person name="Stielow J.B."/>
            <person name="Szollosi G."/>
            <person name="Zifcakova L."/>
            <person name="Stursova M."/>
            <person name="Spatafora J.W."/>
            <person name="Tedersoo L."/>
            <person name="Vaario L.M."/>
            <person name="Yamada A."/>
            <person name="Yan M."/>
            <person name="Wang P."/>
            <person name="Xu J."/>
            <person name="Bruns T."/>
            <person name="Baldrian P."/>
            <person name="Vilgalys R."/>
            <person name="Dunand C."/>
            <person name="Henrissat B."/>
            <person name="Grigoriev I.V."/>
            <person name="Hibbett D."/>
            <person name="Nagy L.G."/>
            <person name="Martin F.M."/>
        </authorList>
    </citation>
    <scope>NUCLEOTIDE SEQUENCE</scope>
    <source>
        <strain evidence="2">BED1</strain>
    </source>
</reference>
<evidence type="ECO:0000256" key="1">
    <source>
        <dbReference type="SAM" id="MobiDB-lite"/>
    </source>
</evidence>
<sequence>MLILQVCLATFHHPSSCKIPPLVLQPHCTRLARSPSSPKPPPPIYLLRSSCKIPPLIPLPFIPPTSESGLLQTPRLRLTIARRPQPPGSQWGLPRGNAPQETSESSETSSDDDYSSPDPDVALPFQQEEDDTLDLSHQLSASLSIPRIPTPPSPTPIALTGRIFGLPPLPPPPPPLNPMASKPTELRLGNPEPFNGSPETAEQWLNTVRFYLS</sequence>
<protein>
    <submittedName>
        <fullName evidence="2">Uncharacterized protein</fullName>
    </submittedName>
</protein>
<dbReference type="Proteomes" id="UP001194468">
    <property type="component" value="Unassembled WGS sequence"/>
</dbReference>
<feature type="compositionally biased region" description="Pro residues" evidence="1">
    <location>
        <begin position="168"/>
        <end position="177"/>
    </location>
</feature>
<comment type="caution">
    <text evidence="2">The sequence shown here is derived from an EMBL/GenBank/DDBJ whole genome shotgun (WGS) entry which is preliminary data.</text>
</comment>
<accession>A0AAD4BCM0</accession>
<name>A0AAD4BCM0_BOLED</name>
<dbReference type="EMBL" id="WHUW01000211">
    <property type="protein sequence ID" value="KAF8417894.1"/>
    <property type="molecule type" value="Genomic_DNA"/>
</dbReference>